<dbReference type="Proteomes" id="UP000247772">
    <property type="component" value="Unassembled WGS sequence"/>
</dbReference>
<evidence type="ECO:0000313" key="3">
    <source>
        <dbReference type="Proteomes" id="UP000247772"/>
    </source>
</evidence>
<evidence type="ECO:0000313" key="4">
    <source>
        <dbReference type="Proteomes" id="UP000533533"/>
    </source>
</evidence>
<sequence>MRLTILINGSDPAVNHEFALVWIDLDQKRWSRESHEGINLPSWGGVRAGGDETVLCAPQTDAPLCIMRGLSLNERQEVHASHGDASWPDGSACNEAAWQWRLQAVDRKSVRAADSLFAC</sequence>
<dbReference type="InterPro" id="IPR021947">
    <property type="entry name" value="DUF3564"/>
</dbReference>
<protein>
    <submittedName>
        <fullName evidence="2">Uncharacterized protein DUF3564</fullName>
    </submittedName>
</protein>
<evidence type="ECO:0000313" key="1">
    <source>
        <dbReference type="EMBL" id="MBB2926089.1"/>
    </source>
</evidence>
<evidence type="ECO:0000313" key="2">
    <source>
        <dbReference type="EMBL" id="PYE17663.1"/>
    </source>
</evidence>
<dbReference type="EMBL" id="QJSQ01000025">
    <property type="protein sequence ID" value="PYE17663.1"/>
    <property type="molecule type" value="Genomic_DNA"/>
</dbReference>
<comment type="caution">
    <text evidence="2">The sequence shown here is derived from an EMBL/GenBank/DDBJ whole genome shotgun (WGS) entry which is preliminary data.</text>
</comment>
<organism evidence="2 3">
    <name type="scientific">Paraburkholderia silvatlantica</name>
    <dbReference type="NCBI Taxonomy" id="321895"/>
    <lineage>
        <taxon>Bacteria</taxon>
        <taxon>Pseudomonadati</taxon>
        <taxon>Pseudomonadota</taxon>
        <taxon>Betaproteobacteria</taxon>
        <taxon>Burkholderiales</taxon>
        <taxon>Burkholderiaceae</taxon>
        <taxon>Paraburkholderia</taxon>
    </lineage>
</organism>
<keyword evidence="4" id="KW-1185">Reference proteome</keyword>
<reference evidence="2 3" key="1">
    <citation type="submission" date="2018-06" db="EMBL/GenBank/DDBJ databases">
        <title>Genomic Encyclopedia of Type Strains, Phase IV (KMG-V): Genome sequencing to study the core and pangenomes of soil and plant-associated prokaryotes.</title>
        <authorList>
            <person name="Whitman W."/>
        </authorList>
    </citation>
    <scope>NUCLEOTIDE SEQUENCE [LARGE SCALE GENOMIC DNA]</scope>
    <source>
        <strain evidence="2 3">SRCL-318</strain>
        <strain evidence="1 4">SRMrh-85</strain>
    </source>
</reference>
<dbReference type="EMBL" id="JACHVZ010000002">
    <property type="protein sequence ID" value="MBB2926089.1"/>
    <property type="molecule type" value="Genomic_DNA"/>
</dbReference>
<dbReference type="RefSeq" id="WP_110387742.1">
    <property type="nucleotide sequence ID" value="NZ_JACHVZ010000002.1"/>
</dbReference>
<dbReference type="OrthoDB" id="9094790at2"/>
<gene>
    <name evidence="2" type="ORF">C7410_12538</name>
    <name evidence="1" type="ORF">FHX59_000496</name>
</gene>
<proteinExistence type="predicted"/>
<dbReference type="AlphaFoldDB" id="A0A2U0ZWT6"/>
<dbReference type="Pfam" id="PF12087">
    <property type="entry name" value="DUF3564"/>
    <property type="match status" value="1"/>
</dbReference>
<name>A0A2U0ZWT6_9BURK</name>
<dbReference type="Proteomes" id="UP000533533">
    <property type="component" value="Unassembled WGS sequence"/>
</dbReference>
<accession>A0A2U0ZWT6</accession>